<protein>
    <recommendedName>
        <fullName evidence="1">peptidyl-tRNA hydrolase</fullName>
        <ecNumber evidence="1">3.1.1.29</ecNumber>
    </recommendedName>
</protein>
<dbReference type="RefSeq" id="XP_013230441.1">
    <property type="nucleotide sequence ID" value="XM_013374987.1"/>
</dbReference>
<dbReference type="InterPro" id="IPR002833">
    <property type="entry name" value="PTH2"/>
</dbReference>
<dbReference type="Gene3D" id="3.40.1490.10">
    <property type="entry name" value="Bit1"/>
    <property type="match status" value="1"/>
</dbReference>
<dbReference type="Proteomes" id="UP000030747">
    <property type="component" value="Unassembled WGS sequence"/>
</dbReference>
<dbReference type="VEuPathDB" id="ToxoDB:ETH_00037640"/>
<evidence type="ECO:0000256" key="4">
    <source>
        <dbReference type="ARBA" id="ARBA00048707"/>
    </source>
</evidence>
<gene>
    <name evidence="5" type="ORF">ETH_00037640</name>
</gene>
<reference evidence="5" key="2">
    <citation type="submission" date="2013-10" db="EMBL/GenBank/DDBJ databases">
        <authorList>
            <person name="Aslett M."/>
        </authorList>
    </citation>
    <scope>NUCLEOTIDE SEQUENCE [LARGE SCALE GENOMIC DNA]</scope>
    <source>
        <strain evidence="5">Houghton</strain>
    </source>
</reference>
<reference evidence="5" key="1">
    <citation type="submission" date="2013-10" db="EMBL/GenBank/DDBJ databases">
        <title>Genomic analysis of the causative agents of coccidiosis in chickens.</title>
        <authorList>
            <person name="Reid A.J."/>
            <person name="Blake D."/>
            <person name="Billington K."/>
            <person name="Browne H."/>
            <person name="Dunn M."/>
            <person name="Hung S."/>
            <person name="Kawahara F."/>
            <person name="Miranda-Saavedra D."/>
            <person name="Mourier T."/>
            <person name="Nagra H."/>
            <person name="Otto T.D."/>
            <person name="Rawlings N."/>
            <person name="Sanchez A."/>
            <person name="Sanders M."/>
            <person name="Subramaniam C."/>
            <person name="Tay Y."/>
            <person name="Dear P."/>
            <person name="Doerig C."/>
            <person name="Gruber A."/>
            <person name="Parkinson J."/>
            <person name="Shirley M."/>
            <person name="Wan K.L."/>
            <person name="Berriman M."/>
            <person name="Tomley F."/>
            <person name="Pain A."/>
        </authorList>
    </citation>
    <scope>NUCLEOTIDE SEQUENCE [LARGE SCALE GENOMIC DNA]</scope>
    <source>
        <strain evidence="5">Houghton</strain>
    </source>
</reference>
<dbReference type="GeneID" id="25256569"/>
<dbReference type="SUPFAM" id="SSF102462">
    <property type="entry name" value="Peptidyl-tRNA hydrolase II"/>
    <property type="match status" value="1"/>
</dbReference>
<evidence type="ECO:0000256" key="2">
    <source>
        <dbReference type="ARBA" id="ARBA00022801"/>
    </source>
</evidence>
<dbReference type="InterPro" id="IPR023476">
    <property type="entry name" value="Pep_tRNA_hydro_II_dom_sf"/>
</dbReference>
<accession>U6KRZ1</accession>
<dbReference type="GO" id="GO:0005829">
    <property type="term" value="C:cytosol"/>
    <property type="evidence" value="ECO:0007669"/>
    <property type="project" value="TreeGrafter"/>
</dbReference>
<dbReference type="GO" id="GO:0004045">
    <property type="term" value="F:peptidyl-tRNA hydrolase activity"/>
    <property type="evidence" value="ECO:0007669"/>
    <property type="project" value="UniProtKB-EC"/>
</dbReference>
<dbReference type="VEuPathDB" id="ToxoDB:ETH2_0835500"/>
<dbReference type="Pfam" id="PF01981">
    <property type="entry name" value="PTH2"/>
    <property type="match status" value="1"/>
</dbReference>
<keyword evidence="6" id="KW-1185">Reference proteome</keyword>
<dbReference type="OrthoDB" id="354505at2759"/>
<dbReference type="PANTHER" id="PTHR12649">
    <property type="entry name" value="PEPTIDYL-TRNA HYDROLASE 2"/>
    <property type="match status" value="1"/>
</dbReference>
<dbReference type="AlphaFoldDB" id="U6KRZ1"/>
<organism evidence="5 6">
    <name type="scientific">Eimeria tenella</name>
    <name type="common">Coccidian parasite</name>
    <dbReference type="NCBI Taxonomy" id="5802"/>
    <lineage>
        <taxon>Eukaryota</taxon>
        <taxon>Sar</taxon>
        <taxon>Alveolata</taxon>
        <taxon>Apicomplexa</taxon>
        <taxon>Conoidasida</taxon>
        <taxon>Coccidia</taxon>
        <taxon>Eucoccidiorida</taxon>
        <taxon>Eimeriorina</taxon>
        <taxon>Eimeriidae</taxon>
        <taxon>Eimeria</taxon>
    </lineage>
</organism>
<dbReference type="PANTHER" id="PTHR12649:SF11">
    <property type="entry name" value="PEPTIDYL-TRNA HYDROLASE 2, MITOCHONDRIAL"/>
    <property type="match status" value="1"/>
</dbReference>
<sequence>DEETGLQIVKEAMQAGLNACCIHDAGRTQVPRGSMTAIAVGPAPVGRIDKITGHLKLL</sequence>
<dbReference type="EMBL" id="HG674592">
    <property type="protein sequence ID" value="CDJ39688.1"/>
    <property type="molecule type" value="Genomic_DNA"/>
</dbReference>
<name>U6KRZ1_EIMTE</name>
<proteinExistence type="inferred from homology"/>
<keyword evidence="2 5" id="KW-0378">Hydrolase</keyword>
<comment type="catalytic activity">
    <reaction evidence="4">
        <text>an N-acyl-L-alpha-aminoacyl-tRNA + H2O = an N-acyl-L-amino acid + a tRNA + H(+)</text>
        <dbReference type="Rhea" id="RHEA:54448"/>
        <dbReference type="Rhea" id="RHEA-COMP:10123"/>
        <dbReference type="Rhea" id="RHEA-COMP:13883"/>
        <dbReference type="ChEBI" id="CHEBI:15377"/>
        <dbReference type="ChEBI" id="CHEBI:15378"/>
        <dbReference type="ChEBI" id="CHEBI:59874"/>
        <dbReference type="ChEBI" id="CHEBI:78442"/>
        <dbReference type="ChEBI" id="CHEBI:138191"/>
        <dbReference type="EC" id="3.1.1.29"/>
    </reaction>
</comment>
<evidence type="ECO:0000313" key="5">
    <source>
        <dbReference type="EMBL" id="CDJ39688.1"/>
    </source>
</evidence>
<dbReference type="EC" id="3.1.1.29" evidence="1"/>
<evidence type="ECO:0000256" key="1">
    <source>
        <dbReference type="ARBA" id="ARBA00013260"/>
    </source>
</evidence>
<comment type="similarity">
    <text evidence="3">Belongs to the PTH2 family.</text>
</comment>
<feature type="non-terminal residue" evidence="5">
    <location>
        <position position="1"/>
    </location>
</feature>
<evidence type="ECO:0000256" key="3">
    <source>
        <dbReference type="ARBA" id="ARBA00038050"/>
    </source>
</evidence>
<evidence type="ECO:0000313" key="6">
    <source>
        <dbReference type="Proteomes" id="UP000030747"/>
    </source>
</evidence>